<comment type="caution">
    <text evidence="9">The sequence shown here is derived from an EMBL/GenBank/DDBJ whole genome shotgun (WGS) entry which is preliminary data.</text>
</comment>
<reference evidence="9 10" key="1">
    <citation type="journal article" date="2021" name="BMC Biol.">
        <title>Horizontally acquired antibacterial genes associated with adaptive radiation of ladybird beetles.</title>
        <authorList>
            <person name="Li H.S."/>
            <person name="Tang X.F."/>
            <person name="Huang Y.H."/>
            <person name="Xu Z.Y."/>
            <person name="Chen M.L."/>
            <person name="Du X.Y."/>
            <person name="Qiu B.Y."/>
            <person name="Chen P.T."/>
            <person name="Zhang W."/>
            <person name="Slipinski A."/>
            <person name="Escalona H.E."/>
            <person name="Waterhouse R.M."/>
            <person name="Zwick A."/>
            <person name="Pang H."/>
        </authorList>
    </citation>
    <scope>NUCLEOTIDE SEQUENCE [LARGE SCALE GENOMIC DNA]</scope>
    <source>
        <strain evidence="9">SYSU2018</strain>
    </source>
</reference>
<protein>
    <recommendedName>
        <fullName evidence="11">Gustatory receptor</fullName>
    </recommendedName>
</protein>
<dbReference type="GO" id="GO:0005886">
    <property type="term" value="C:plasma membrane"/>
    <property type="evidence" value="ECO:0007669"/>
    <property type="project" value="UniProtKB-SubCell"/>
</dbReference>
<dbReference type="PANTHER" id="PTHR21143">
    <property type="entry name" value="INVERTEBRATE GUSTATORY RECEPTOR"/>
    <property type="match status" value="1"/>
</dbReference>
<evidence type="ECO:0000313" key="10">
    <source>
        <dbReference type="Proteomes" id="UP001516400"/>
    </source>
</evidence>
<dbReference type="Pfam" id="PF08395">
    <property type="entry name" value="7tm_7"/>
    <property type="match status" value="1"/>
</dbReference>
<feature type="transmembrane region" description="Helical" evidence="8">
    <location>
        <begin position="38"/>
        <end position="59"/>
    </location>
</feature>
<feature type="transmembrane region" description="Helical" evidence="8">
    <location>
        <begin position="151"/>
        <end position="169"/>
    </location>
</feature>
<dbReference type="EMBL" id="JABFTP020000042">
    <property type="protein sequence ID" value="KAL3271534.1"/>
    <property type="molecule type" value="Genomic_DNA"/>
</dbReference>
<evidence type="ECO:0000256" key="7">
    <source>
        <dbReference type="ARBA" id="ARBA00023224"/>
    </source>
</evidence>
<name>A0ABD2MZV0_9CUCU</name>
<dbReference type="GO" id="GO:0007165">
    <property type="term" value="P:signal transduction"/>
    <property type="evidence" value="ECO:0007669"/>
    <property type="project" value="UniProtKB-KW"/>
</dbReference>
<feature type="transmembrane region" description="Helical" evidence="8">
    <location>
        <begin position="71"/>
        <end position="94"/>
    </location>
</feature>
<sequence length="183" mass="21249">MSTYIARLESDGRLRKGHTNQIVHGGVGAKKVPGKSEYAVTTNACFYYFYFILVQIYSWEDLRSETDIGKFTLLFLQLVVNLTSVIFEFMLLVVTNELTSIESQRVTEKIQELHIQFGRHNLPYKSMELFILKTKINDSKPLVCGFFPLDWTLVYSMVAGISTYLVYLVQFREMEIDRKNSFL</sequence>
<evidence type="ECO:0000256" key="8">
    <source>
        <dbReference type="SAM" id="Phobius"/>
    </source>
</evidence>
<keyword evidence="2" id="KW-1003">Cell membrane</keyword>
<dbReference type="PANTHER" id="PTHR21143:SF133">
    <property type="entry name" value="GUSTATORY AND PHEROMONE RECEPTOR 32A-RELATED"/>
    <property type="match status" value="1"/>
</dbReference>
<proteinExistence type="predicted"/>
<evidence type="ECO:0008006" key="11">
    <source>
        <dbReference type="Google" id="ProtNLM"/>
    </source>
</evidence>
<organism evidence="9 10">
    <name type="scientific">Cryptolaemus montrouzieri</name>
    <dbReference type="NCBI Taxonomy" id="559131"/>
    <lineage>
        <taxon>Eukaryota</taxon>
        <taxon>Metazoa</taxon>
        <taxon>Ecdysozoa</taxon>
        <taxon>Arthropoda</taxon>
        <taxon>Hexapoda</taxon>
        <taxon>Insecta</taxon>
        <taxon>Pterygota</taxon>
        <taxon>Neoptera</taxon>
        <taxon>Endopterygota</taxon>
        <taxon>Coleoptera</taxon>
        <taxon>Polyphaga</taxon>
        <taxon>Cucujiformia</taxon>
        <taxon>Coccinelloidea</taxon>
        <taxon>Coccinellidae</taxon>
        <taxon>Scymninae</taxon>
        <taxon>Scymnini</taxon>
        <taxon>Cryptolaemus</taxon>
    </lineage>
</organism>
<keyword evidence="6" id="KW-0675">Receptor</keyword>
<evidence type="ECO:0000256" key="3">
    <source>
        <dbReference type="ARBA" id="ARBA00022692"/>
    </source>
</evidence>
<dbReference type="Proteomes" id="UP001516400">
    <property type="component" value="Unassembled WGS sequence"/>
</dbReference>
<keyword evidence="10" id="KW-1185">Reference proteome</keyword>
<evidence type="ECO:0000256" key="5">
    <source>
        <dbReference type="ARBA" id="ARBA00023136"/>
    </source>
</evidence>
<evidence type="ECO:0000313" key="9">
    <source>
        <dbReference type="EMBL" id="KAL3271534.1"/>
    </source>
</evidence>
<evidence type="ECO:0000256" key="1">
    <source>
        <dbReference type="ARBA" id="ARBA00004651"/>
    </source>
</evidence>
<accession>A0ABD2MZV0</accession>
<keyword evidence="5 8" id="KW-0472">Membrane</keyword>
<keyword evidence="4 8" id="KW-1133">Transmembrane helix</keyword>
<dbReference type="AlphaFoldDB" id="A0ABD2MZV0"/>
<evidence type="ECO:0000256" key="4">
    <source>
        <dbReference type="ARBA" id="ARBA00022989"/>
    </source>
</evidence>
<evidence type="ECO:0000256" key="6">
    <source>
        <dbReference type="ARBA" id="ARBA00023170"/>
    </source>
</evidence>
<dbReference type="InterPro" id="IPR013604">
    <property type="entry name" value="7TM_chemorcpt"/>
</dbReference>
<evidence type="ECO:0000256" key="2">
    <source>
        <dbReference type="ARBA" id="ARBA00022475"/>
    </source>
</evidence>
<keyword evidence="7" id="KW-0807">Transducer</keyword>
<gene>
    <name evidence="9" type="ORF">HHI36_022011</name>
</gene>
<comment type="subcellular location">
    <subcellularLocation>
        <location evidence="1">Cell membrane</location>
        <topology evidence="1">Multi-pass membrane protein</topology>
    </subcellularLocation>
</comment>
<keyword evidence="3 8" id="KW-0812">Transmembrane</keyword>